<evidence type="ECO:0000256" key="2">
    <source>
        <dbReference type="SAM" id="Phobius"/>
    </source>
</evidence>
<sequence>MLHKLFSVVILCSQLAYSIQESVSQECDEETFFDGYDCKRCATCGPTMYIKKACSESTDTVCDYCLNERPTLNEDFYTRCNDYRKLFENLKGDVSPRLHAHFEGTYQHYHGINWALASLVAAISVALILTINKCIRRPAFREVTITPPELTEEEKQNIIFAAEHLRNKRGKYHRLDYV</sequence>
<dbReference type="PROSITE" id="PS50050">
    <property type="entry name" value="TNFR_NGFR_2"/>
    <property type="match status" value="1"/>
</dbReference>
<accession>A0A1I7STJ1</accession>
<keyword evidence="2" id="KW-0812">Transmembrane</keyword>
<comment type="caution">
    <text evidence="1">Lacks conserved residue(s) required for the propagation of feature annotation.</text>
</comment>
<keyword evidence="2" id="KW-1133">Transmembrane helix</keyword>
<dbReference type="WBParaSite" id="BXY_1636100.1">
    <property type="protein sequence ID" value="BXY_1636100.1"/>
    <property type="gene ID" value="BXY_1636100"/>
</dbReference>
<feature type="disulfide bond" evidence="1">
    <location>
        <begin position="44"/>
        <end position="62"/>
    </location>
</feature>
<feature type="domain" description="TNFR-Cys" evidence="4">
    <location>
        <begin position="26"/>
        <end position="62"/>
    </location>
</feature>
<dbReference type="Proteomes" id="UP000095284">
    <property type="component" value="Unplaced"/>
</dbReference>
<feature type="signal peptide" evidence="3">
    <location>
        <begin position="1"/>
        <end position="18"/>
    </location>
</feature>
<feature type="repeat" description="TNFR-Cys" evidence="1">
    <location>
        <begin position="26"/>
        <end position="62"/>
    </location>
</feature>
<feature type="disulfide bond" evidence="1">
    <location>
        <begin position="41"/>
        <end position="54"/>
    </location>
</feature>
<evidence type="ECO:0000313" key="5">
    <source>
        <dbReference type="Proteomes" id="UP000095284"/>
    </source>
</evidence>
<reference evidence="6" key="1">
    <citation type="submission" date="2016-11" db="UniProtKB">
        <authorList>
            <consortium name="WormBaseParasite"/>
        </authorList>
    </citation>
    <scope>IDENTIFICATION</scope>
</reference>
<dbReference type="SMART" id="SM00208">
    <property type="entry name" value="TNFR"/>
    <property type="match status" value="1"/>
</dbReference>
<keyword evidence="2" id="KW-0472">Membrane</keyword>
<evidence type="ECO:0000256" key="1">
    <source>
        <dbReference type="PROSITE-ProRule" id="PRU00206"/>
    </source>
</evidence>
<protein>
    <submittedName>
        <fullName evidence="6">TNFR-Cys domain-containing protein</fullName>
    </submittedName>
</protein>
<evidence type="ECO:0000256" key="3">
    <source>
        <dbReference type="SAM" id="SignalP"/>
    </source>
</evidence>
<keyword evidence="3" id="KW-0732">Signal</keyword>
<proteinExistence type="predicted"/>
<dbReference type="Gene3D" id="2.10.50.10">
    <property type="entry name" value="Tumor Necrosis Factor Receptor, subunit A, domain 2"/>
    <property type="match status" value="1"/>
</dbReference>
<dbReference type="AlphaFoldDB" id="A0A1I7STJ1"/>
<name>A0A1I7STJ1_BURXY</name>
<feature type="transmembrane region" description="Helical" evidence="2">
    <location>
        <begin position="112"/>
        <end position="131"/>
    </location>
</feature>
<organism evidence="5 6">
    <name type="scientific">Bursaphelenchus xylophilus</name>
    <name type="common">Pinewood nematode worm</name>
    <name type="synonym">Aphelenchoides xylophilus</name>
    <dbReference type="NCBI Taxonomy" id="6326"/>
    <lineage>
        <taxon>Eukaryota</taxon>
        <taxon>Metazoa</taxon>
        <taxon>Ecdysozoa</taxon>
        <taxon>Nematoda</taxon>
        <taxon>Chromadorea</taxon>
        <taxon>Rhabditida</taxon>
        <taxon>Tylenchina</taxon>
        <taxon>Tylenchomorpha</taxon>
        <taxon>Aphelenchoidea</taxon>
        <taxon>Aphelenchoididae</taxon>
        <taxon>Bursaphelenchus</taxon>
    </lineage>
</organism>
<feature type="chain" id="PRO_5009306591" evidence="3">
    <location>
        <begin position="19"/>
        <end position="178"/>
    </location>
</feature>
<evidence type="ECO:0000259" key="4">
    <source>
        <dbReference type="PROSITE" id="PS50050"/>
    </source>
</evidence>
<evidence type="ECO:0000313" key="6">
    <source>
        <dbReference type="WBParaSite" id="BXY_1636100.1"/>
    </source>
</evidence>
<dbReference type="PROSITE" id="PS00652">
    <property type="entry name" value="TNFR_NGFR_1"/>
    <property type="match status" value="1"/>
</dbReference>
<keyword evidence="1" id="KW-1015">Disulfide bond</keyword>
<dbReference type="InterPro" id="IPR001368">
    <property type="entry name" value="TNFR/NGFR_Cys_rich_reg"/>
</dbReference>